<keyword evidence="1" id="KW-0812">Transmembrane</keyword>
<dbReference type="OrthoDB" id="29271at2157"/>
<name>A0A830E067_9CREN</name>
<dbReference type="EMBL" id="BMNM01000002">
    <property type="protein sequence ID" value="GGI73914.1"/>
    <property type="molecule type" value="Genomic_DNA"/>
</dbReference>
<evidence type="ECO:0000313" key="2">
    <source>
        <dbReference type="EMBL" id="BDR91531.1"/>
    </source>
</evidence>
<feature type="transmembrane region" description="Helical" evidence="1">
    <location>
        <begin position="12"/>
        <end position="40"/>
    </location>
</feature>
<dbReference type="Proteomes" id="UP001060771">
    <property type="component" value="Chromosome"/>
</dbReference>
<gene>
    <name evidence="3" type="ORF">GCM10007112_08430</name>
    <name evidence="2" type="ORF">Vsou_06240</name>
</gene>
<reference evidence="3" key="1">
    <citation type="journal article" date="2014" name="Int. J. Syst. Evol. Microbiol.">
        <title>Complete genome sequence of Corynebacterium casei LMG S-19264T (=DSM 44701T), isolated from a smear-ripened cheese.</title>
        <authorList>
            <consortium name="US DOE Joint Genome Institute (JGI-PGF)"/>
            <person name="Walter F."/>
            <person name="Albersmeier A."/>
            <person name="Kalinowski J."/>
            <person name="Ruckert C."/>
        </authorList>
    </citation>
    <scope>NUCLEOTIDE SEQUENCE</scope>
    <source>
        <strain evidence="3">JCM 11219</strain>
    </source>
</reference>
<sequence length="194" mass="21248">MSHSRPLSKVLALVFGVILMAIGVAVILGMLFLIPMYMIVKPVAILGGSSSFTITNNSVVLTITVSAPTRITLTAINAYFKIAIVPVSSLLPFNDTYQSSFFTHWVNLSMVHGVNFTGNYTSITTELRPGYVLLVWPYQVNSTYALLSCDYRQSLTYSQQTAGNPAVLLLLIPPLLICTALLFGGIVLIRWSRK</sequence>
<proteinExistence type="predicted"/>
<organism evidence="3 4">
    <name type="scientific">Vulcanisaeta souniana JCM 11219</name>
    <dbReference type="NCBI Taxonomy" id="1293586"/>
    <lineage>
        <taxon>Archaea</taxon>
        <taxon>Thermoproteota</taxon>
        <taxon>Thermoprotei</taxon>
        <taxon>Thermoproteales</taxon>
        <taxon>Thermoproteaceae</taxon>
        <taxon>Vulcanisaeta</taxon>
    </lineage>
</organism>
<dbReference type="RefSeq" id="WP_188602811.1">
    <property type="nucleotide sequence ID" value="NZ_AP026830.1"/>
</dbReference>
<keyword evidence="1" id="KW-1133">Transmembrane helix</keyword>
<dbReference type="AlphaFoldDB" id="A0A830E067"/>
<accession>A0A830E067</accession>
<reference evidence="2" key="4">
    <citation type="journal article" date="2023" name="Microbiol. Resour. Announc.">
        <title>Complete Genome Sequence of Vulcanisaeta souniana Strain IC-059, a Hyperthermophilic Archaeon Isolated from Hot Spring Water in Japan.</title>
        <authorList>
            <person name="Kato S."/>
            <person name="Itoh T."/>
            <person name="Wu L."/>
            <person name="Ma J."/>
            <person name="Ohkuma M."/>
        </authorList>
    </citation>
    <scope>NUCLEOTIDE SEQUENCE</scope>
    <source>
        <strain evidence="2">JCM 11219</strain>
    </source>
</reference>
<dbReference type="Proteomes" id="UP000657075">
    <property type="component" value="Unassembled WGS sequence"/>
</dbReference>
<evidence type="ECO:0000313" key="3">
    <source>
        <dbReference type="EMBL" id="GGI73914.1"/>
    </source>
</evidence>
<reference evidence="3" key="2">
    <citation type="submission" date="2020-09" db="EMBL/GenBank/DDBJ databases">
        <authorList>
            <person name="Sun Q."/>
            <person name="Ohkuma M."/>
        </authorList>
    </citation>
    <scope>NUCLEOTIDE SEQUENCE</scope>
    <source>
        <strain evidence="3">JCM 11219</strain>
    </source>
</reference>
<dbReference type="GeneID" id="76206181"/>
<dbReference type="EMBL" id="AP026830">
    <property type="protein sequence ID" value="BDR91531.1"/>
    <property type="molecule type" value="Genomic_DNA"/>
</dbReference>
<feature type="transmembrane region" description="Helical" evidence="1">
    <location>
        <begin position="166"/>
        <end position="189"/>
    </location>
</feature>
<evidence type="ECO:0000313" key="5">
    <source>
        <dbReference type="Proteomes" id="UP001060771"/>
    </source>
</evidence>
<reference evidence="5" key="3">
    <citation type="submission" date="2022-09" db="EMBL/GenBank/DDBJ databases">
        <title>Complete genome sequence of Vulcanisaeta souniana.</title>
        <authorList>
            <person name="Kato S."/>
            <person name="Itoh T."/>
            <person name="Ohkuma M."/>
        </authorList>
    </citation>
    <scope>NUCLEOTIDE SEQUENCE [LARGE SCALE GENOMIC DNA]</scope>
    <source>
        <strain evidence="5">JCM 11219</strain>
    </source>
</reference>
<keyword evidence="1" id="KW-0472">Membrane</keyword>
<protein>
    <submittedName>
        <fullName evidence="3">Uncharacterized protein</fullName>
    </submittedName>
</protein>
<evidence type="ECO:0000256" key="1">
    <source>
        <dbReference type="SAM" id="Phobius"/>
    </source>
</evidence>
<evidence type="ECO:0000313" key="4">
    <source>
        <dbReference type="Proteomes" id="UP000657075"/>
    </source>
</evidence>
<keyword evidence="5" id="KW-1185">Reference proteome</keyword>